<sequence length="147" mass="16835">MSESPIINDGVDSLAMLSRIPKNFEKENEVAKEPVKQEVVDGEISNIWNTTYDHAKHYEIQKADKNTENLVPFTNSTNSVEENCKVKYQSRVSSVEFLGEFEVGEMRSPLRSCASFLRYLRLGFPLPLYGRFTNEKKIAKKQVKKGK</sequence>
<keyword evidence="2" id="KW-1185">Reference proteome</keyword>
<protein>
    <submittedName>
        <fullName evidence="1">Uncharacterized protein</fullName>
    </submittedName>
</protein>
<name>A0AAV1SSB9_9ROSI</name>
<dbReference type="AlphaFoldDB" id="A0AAV1SSB9"/>
<gene>
    <name evidence="1" type="ORF">DCAF_LOCUS25926</name>
</gene>
<evidence type="ECO:0000313" key="1">
    <source>
        <dbReference type="EMBL" id="CAK7355666.1"/>
    </source>
</evidence>
<dbReference type="Proteomes" id="UP001314170">
    <property type="component" value="Unassembled WGS sequence"/>
</dbReference>
<evidence type="ECO:0000313" key="2">
    <source>
        <dbReference type="Proteomes" id="UP001314170"/>
    </source>
</evidence>
<dbReference type="EMBL" id="CAWUPB010001195">
    <property type="protein sequence ID" value="CAK7355666.1"/>
    <property type="molecule type" value="Genomic_DNA"/>
</dbReference>
<reference evidence="1 2" key="1">
    <citation type="submission" date="2024-01" db="EMBL/GenBank/DDBJ databases">
        <authorList>
            <person name="Waweru B."/>
        </authorList>
    </citation>
    <scope>NUCLEOTIDE SEQUENCE [LARGE SCALE GENOMIC DNA]</scope>
</reference>
<organism evidence="1 2">
    <name type="scientific">Dovyalis caffra</name>
    <dbReference type="NCBI Taxonomy" id="77055"/>
    <lineage>
        <taxon>Eukaryota</taxon>
        <taxon>Viridiplantae</taxon>
        <taxon>Streptophyta</taxon>
        <taxon>Embryophyta</taxon>
        <taxon>Tracheophyta</taxon>
        <taxon>Spermatophyta</taxon>
        <taxon>Magnoliopsida</taxon>
        <taxon>eudicotyledons</taxon>
        <taxon>Gunneridae</taxon>
        <taxon>Pentapetalae</taxon>
        <taxon>rosids</taxon>
        <taxon>fabids</taxon>
        <taxon>Malpighiales</taxon>
        <taxon>Salicaceae</taxon>
        <taxon>Flacourtieae</taxon>
        <taxon>Dovyalis</taxon>
    </lineage>
</organism>
<proteinExistence type="predicted"/>
<accession>A0AAV1SSB9</accession>
<comment type="caution">
    <text evidence="1">The sequence shown here is derived from an EMBL/GenBank/DDBJ whole genome shotgun (WGS) entry which is preliminary data.</text>
</comment>